<dbReference type="EMBL" id="JBBLXS010000067">
    <property type="protein sequence ID" value="MEK0184689.1"/>
    <property type="molecule type" value="Genomic_DNA"/>
</dbReference>
<evidence type="ECO:0000313" key="3">
    <source>
        <dbReference type="EMBL" id="MEK0184689.1"/>
    </source>
</evidence>
<keyword evidence="4" id="KW-1185">Reference proteome</keyword>
<comment type="caution">
    <text evidence="3">The sequence shown here is derived from an EMBL/GenBank/DDBJ whole genome shotgun (WGS) entry which is preliminary data.</text>
</comment>
<evidence type="ECO:0000259" key="2">
    <source>
        <dbReference type="Pfam" id="PF05685"/>
    </source>
</evidence>
<organism evidence="3 4">
    <name type="scientific">Microcoleus anatoxicus PTRS2</name>
    <dbReference type="NCBI Taxonomy" id="2705321"/>
    <lineage>
        <taxon>Bacteria</taxon>
        <taxon>Bacillati</taxon>
        <taxon>Cyanobacteriota</taxon>
        <taxon>Cyanophyceae</taxon>
        <taxon>Oscillatoriophycideae</taxon>
        <taxon>Oscillatoriales</taxon>
        <taxon>Microcoleaceae</taxon>
        <taxon>Microcoleus</taxon>
        <taxon>Microcoleus anatoxicus</taxon>
    </lineage>
</organism>
<feature type="domain" description="Putative restriction endonuclease" evidence="2">
    <location>
        <begin position="15"/>
        <end position="179"/>
    </location>
</feature>
<dbReference type="Gene3D" id="3.90.1570.10">
    <property type="entry name" value="tt1808, chain A"/>
    <property type="match status" value="1"/>
</dbReference>
<dbReference type="PANTHER" id="PTHR33352">
    <property type="entry name" value="SLR1095 PROTEIN"/>
    <property type="match status" value="1"/>
</dbReference>
<dbReference type="InterPro" id="IPR012296">
    <property type="entry name" value="Nuclease_put_TT1808"/>
</dbReference>
<dbReference type="InterPro" id="IPR008538">
    <property type="entry name" value="Uma2"/>
</dbReference>
<keyword evidence="3" id="KW-0540">Nuclease</keyword>
<dbReference type="SUPFAM" id="SSF52980">
    <property type="entry name" value="Restriction endonuclease-like"/>
    <property type="match status" value="1"/>
</dbReference>
<proteinExistence type="predicted"/>
<name>A0ABU8YJX3_9CYAN</name>
<protein>
    <submittedName>
        <fullName evidence="3">Uma2 family endonuclease</fullName>
    </submittedName>
</protein>
<feature type="region of interest" description="Disordered" evidence="1">
    <location>
        <begin position="213"/>
        <end position="251"/>
    </location>
</feature>
<dbReference type="Proteomes" id="UP001384579">
    <property type="component" value="Unassembled WGS sequence"/>
</dbReference>
<sequence length="268" mass="31780">MSVIPELATSQDIPERVIFPKGDLYSDEPPLETELHLRQIILLLQCLDWLWRDRNDFYVAGNLTIYYSQNQRKSADFRGPDFFVVLGTDRKPRKSWVVWEEDGKYPNVIVEMLSPTTANTDREFKKKLYQDTFRTPDYFWFDPYTLEFAGFHLVNGKYQALAPNSQGYLWSEELELYLGIHQQKLRFFTDYGELVPTPEEVADSERQQKEFAQQRAQREMQRAQRETRQKELAQQRADSERQQKELAQQRADRLAAKLRELNIDPDTI</sequence>
<evidence type="ECO:0000256" key="1">
    <source>
        <dbReference type="SAM" id="MobiDB-lite"/>
    </source>
</evidence>
<dbReference type="GO" id="GO:0004519">
    <property type="term" value="F:endonuclease activity"/>
    <property type="evidence" value="ECO:0007669"/>
    <property type="project" value="UniProtKB-KW"/>
</dbReference>
<accession>A0ABU8YJX3</accession>
<keyword evidence="3" id="KW-0255">Endonuclease</keyword>
<reference evidence="3 4" key="1">
    <citation type="journal article" date="2020" name="Harmful Algae">
        <title>Molecular and morphological characterization of a novel dihydroanatoxin-a producing Microcoleus species (cyanobacteria) from the Russian River, California, USA.</title>
        <authorList>
            <person name="Conklin K.Y."/>
            <person name="Stancheva R."/>
            <person name="Otten T.G."/>
            <person name="Fadness R."/>
            <person name="Boyer G.L."/>
            <person name="Read B."/>
            <person name="Zhang X."/>
            <person name="Sheath R.G."/>
        </authorList>
    </citation>
    <scope>NUCLEOTIDE SEQUENCE [LARGE SCALE GENOMIC DNA]</scope>
    <source>
        <strain evidence="3 4">PTRS2</strain>
    </source>
</reference>
<dbReference type="RefSeq" id="WP_340517204.1">
    <property type="nucleotide sequence ID" value="NZ_JBBLXS010000067.1"/>
</dbReference>
<gene>
    <name evidence="3" type="ORF">WMG39_07430</name>
</gene>
<dbReference type="PANTHER" id="PTHR33352:SF3">
    <property type="entry name" value="SLR1612 PROTEIN"/>
    <property type="match status" value="1"/>
</dbReference>
<evidence type="ECO:0000313" key="4">
    <source>
        <dbReference type="Proteomes" id="UP001384579"/>
    </source>
</evidence>
<dbReference type="CDD" id="cd06260">
    <property type="entry name" value="DUF820-like"/>
    <property type="match status" value="1"/>
</dbReference>
<feature type="compositionally biased region" description="Basic and acidic residues" evidence="1">
    <location>
        <begin position="216"/>
        <end position="244"/>
    </location>
</feature>
<dbReference type="Pfam" id="PF05685">
    <property type="entry name" value="Uma2"/>
    <property type="match status" value="1"/>
</dbReference>
<dbReference type="InterPro" id="IPR011335">
    <property type="entry name" value="Restrct_endonuc-II-like"/>
</dbReference>
<keyword evidence="3" id="KW-0378">Hydrolase</keyword>